<dbReference type="InterPro" id="IPR011006">
    <property type="entry name" value="CheY-like_superfamily"/>
</dbReference>
<dbReference type="InterPro" id="IPR001789">
    <property type="entry name" value="Sig_transdc_resp-reg_receiver"/>
</dbReference>
<sequence length="240" mass="26490">MRILLVDSDHTASASLIQILRTNGLAVDHTASGREALEIMRHYQYDAVIIELTLDDIEGYTVIRDARLARISTPILVLTNLSRPQAKIKAFALGADDYLTRPFDTAELIARLQAILRRSHGLSAAQIVVGPLMIDLNAKQALVNGDPVHLTGKEYAILELLALRRGSVLTKDAFLNHLYGGIDEPEMKIIDVFICKLRRKLQQKGAGSLVTTVWGRGYILREEPVMTKATPHQAMSSLSA</sequence>
<keyword evidence="11" id="KW-1185">Reference proteome</keyword>
<protein>
    <submittedName>
        <fullName evidence="10">Two component transcriptional regulator cell cycle CtrA</fullName>
    </submittedName>
</protein>
<evidence type="ECO:0000256" key="7">
    <source>
        <dbReference type="PROSITE-ProRule" id="PRU01091"/>
    </source>
</evidence>
<keyword evidence="4 7" id="KW-0238">DNA-binding</keyword>
<dbReference type="FunFam" id="1.10.10.10:FF:000052">
    <property type="entry name" value="Cell cycle response regulator"/>
    <property type="match status" value="1"/>
</dbReference>
<dbReference type="PROSITE" id="PS51755">
    <property type="entry name" value="OMPR_PHOB"/>
    <property type="match status" value="1"/>
</dbReference>
<dbReference type="CDD" id="cd00383">
    <property type="entry name" value="trans_reg_C"/>
    <property type="match status" value="1"/>
</dbReference>
<proteinExistence type="predicted"/>
<dbReference type="RefSeq" id="WP_042055455.1">
    <property type="nucleotide sequence ID" value="NZ_BAND01000005.1"/>
</dbReference>
<name>A0A023D0S9_ACIMT</name>
<keyword evidence="2" id="KW-0902">Two-component regulatory system</keyword>
<dbReference type="OrthoDB" id="9802426at2"/>
<feature type="domain" description="Response regulatory" evidence="8">
    <location>
        <begin position="2"/>
        <end position="116"/>
    </location>
</feature>
<accession>A0A023D0S9</accession>
<dbReference type="PANTHER" id="PTHR48111">
    <property type="entry name" value="REGULATOR OF RPOS"/>
    <property type="match status" value="1"/>
</dbReference>
<dbReference type="InterPro" id="IPR001867">
    <property type="entry name" value="OmpR/PhoB-type_DNA-bd"/>
</dbReference>
<dbReference type="Pfam" id="PF00072">
    <property type="entry name" value="Response_reg"/>
    <property type="match status" value="1"/>
</dbReference>
<dbReference type="Gene3D" id="3.40.50.2300">
    <property type="match status" value="1"/>
</dbReference>
<dbReference type="GO" id="GO:0032993">
    <property type="term" value="C:protein-DNA complex"/>
    <property type="evidence" value="ECO:0007669"/>
    <property type="project" value="TreeGrafter"/>
</dbReference>
<evidence type="ECO:0000256" key="2">
    <source>
        <dbReference type="ARBA" id="ARBA00023012"/>
    </source>
</evidence>
<reference evidence="11" key="1">
    <citation type="journal article" date="2014" name="FEMS Microbiol. Lett.">
        <title>Draft Genomic DNA Sequence of the Facultatively Methylotrophic Bacterium Acidomonas methanolica type strain MB58.</title>
        <authorList>
            <person name="Higashiura N."/>
            <person name="Hadano H."/>
            <person name="Hirakawa H."/>
            <person name="Matsutani M."/>
            <person name="Takabe S."/>
            <person name="Matsushita K."/>
            <person name="Azuma Y."/>
        </authorList>
    </citation>
    <scope>NUCLEOTIDE SEQUENCE [LARGE SCALE GENOMIC DNA]</scope>
    <source>
        <strain evidence="11">MB58</strain>
    </source>
</reference>
<keyword evidence="3" id="KW-0805">Transcription regulation</keyword>
<evidence type="ECO:0000313" key="11">
    <source>
        <dbReference type="Proteomes" id="UP000019760"/>
    </source>
</evidence>
<feature type="domain" description="OmpR/PhoB-type" evidence="9">
    <location>
        <begin position="124"/>
        <end position="222"/>
    </location>
</feature>
<evidence type="ECO:0000256" key="1">
    <source>
        <dbReference type="ARBA" id="ARBA00022553"/>
    </source>
</evidence>
<evidence type="ECO:0000256" key="3">
    <source>
        <dbReference type="ARBA" id="ARBA00023015"/>
    </source>
</evidence>
<dbReference type="SMART" id="SM00862">
    <property type="entry name" value="Trans_reg_C"/>
    <property type="match status" value="1"/>
</dbReference>
<dbReference type="GO" id="GO:0000156">
    <property type="term" value="F:phosphorelay response regulator activity"/>
    <property type="evidence" value="ECO:0007669"/>
    <property type="project" value="TreeGrafter"/>
</dbReference>
<dbReference type="PROSITE" id="PS50110">
    <property type="entry name" value="RESPONSE_REGULATORY"/>
    <property type="match status" value="1"/>
</dbReference>
<comment type="caution">
    <text evidence="6">Lacks conserved residue(s) required for the propagation of feature annotation.</text>
</comment>
<evidence type="ECO:0000256" key="6">
    <source>
        <dbReference type="PROSITE-ProRule" id="PRU00169"/>
    </source>
</evidence>
<reference evidence="10 11" key="2">
    <citation type="journal article" date="2014" name="FEMS Microbiol. Lett.">
        <title>Draft genomic DNA sequence of the facultatively methylotrophic bacterium Acidomonas methanolica type strain MB58.</title>
        <authorList>
            <person name="Higashiura N."/>
            <person name="Hadano H."/>
            <person name="Hirakawa H."/>
            <person name="Matsutani M."/>
            <person name="Takabe S."/>
            <person name="Matsushita K."/>
            <person name="Azuma Y."/>
        </authorList>
    </citation>
    <scope>NUCLEOTIDE SEQUENCE [LARGE SCALE GENOMIC DNA]</scope>
    <source>
        <strain evidence="10 11">MB58</strain>
    </source>
</reference>
<dbReference type="SMART" id="SM00448">
    <property type="entry name" value="REC"/>
    <property type="match status" value="1"/>
</dbReference>
<evidence type="ECO:0000256" key="5">
    <source>
        <dbReference type="ARBA" id="ARBA00023163"/>
    </source>
</evidence>
<dbReference type="EMBL" id="BAND01000005">
    <property type="protein sequence ID" value="GAJ27753.1"/>
    <property type="molecule type" value="Genomic_DNA"/>
</dbReference>
<dbReference type="GO" id="GO:0006355">
    <property type="term" value="P:regulation of DNA-templated transcription"/>
    <property type="evidence" value="ECO:0007669"/>
    <property type="project" value="InterPro"/>
</dbReference>
<evidence type="ECO:0000256" key="4">
    <source>
        <dbReference type="ARBA" id="ARBA00023125"/>
    </source>
</evidence>
<organism evidence="10 11">
    <name type="scientific">Acidomonas methanolica NBRC 104435</name>
    <dbReference type="NCBI Taxonomy" id="1231351"/>
    <lineage>
        <taxon>Bacteria</taxon>
        <taxon>Pseudomonadati</taxon>
        <taxon>Pseudomonadota</taxon>
        <taxon>Alphaproteobacteria</taxon>
        <taxon>Acetobacterales</taxon>
        <taxon>Acetobacteraceae</taxon>
        <taxon>Acidomonas</taxon>
    </lineage>
</organism>
<dbReference type="InterPro" id="IPR039420">
    <property type="entry name" value="WalR-like"/>
</dbReference>
<dbReference type="AlphaFoldDB" id="A0A023D0S9"/>
<evidence type="ECO:0000259" key="8">
    <source>
        <dbReference type="PROSITE" id="PS50110"/>
    </source>
</evidence>
<dbReference type="InterPro" id="IPR036388">
    <property type="entry name" value="WH-like_DNA-bd_sf"/>
</dbReference>
<dbReference type="Pfam" id="PF00486">
    <property type="entry name" value="Trans_reg_C"/>
    <property type="match status" value="1"/>
</dbReference>
<dbReference type="GO" id="GO:0005829">
    <property type="term" value="C:cytosol"/>
    <property type="evidence" value="ECO:0007669"/>
    <property type="project" value="TreeGrafter"/>
</dbReference>
<dbReference type="PANTHER" id="PTHR48111:SF22">
    <property type="entry name" value="REGULATOR OF RPOS"/>
    <property type="match status" value="1"/>
</dbReference>
<comment type="caution">
    <text evidence="10">The sequence shown here is derived from an EMBL/GenBank/DDBJ whole genome shotgun (WGS) entry which is preliminary data.</text>
</comment>
<evidence type="ECO:0000313" key="10">
    <source>
        <dbReference type="EMBL" id="GAJ27753.1"/>
    </source>
</evidence>
<gene>
    <name evidence="10" type="ORF">Amme_005_141</name>
</gene>
<keyword evidence="5" id="KW-0804">Transcription</keyword>
<dbReference type="Gene3D" id="1.10.10.10">
    <property type="entry name" value="Winged helix-like DNA-binding domain superfamily/Winged helix DNA-binding domain"/>
    <property type="match status" value="1"/>
</dbReference>
<keyword evidence="1" id="KW-0597">Phosphoprotein</keyword>
<dbReference type="SUPFAM" id="SSF52172">
    <property type="entry name" value="CheY-like"/>
    <property type="match status" value="1"/>
</dbReference>
<feature type="DNA-binding region" description="OmpR/PhoB-type" evidence="7">
    <location>
        <begin position="124"/>
        <end position="222"/>
    </location>
</feature>
<dbReference type="GO" id="GO:0000976">
    <property type="term" value="F:transcription cis-regulatory region binding"/>
    <property type="evidence" value="ECO:0007669"/>
    <property type="project" value="TreeGrafter"/>
</dbReference>
<dbReference type="Proteomes" id="UP000019760">
    <property type="component" value="Unassembled WGS sequence"/>
</dbReference>
<evidence type="ECO:0000259" key="9">
    <source>
        <dbReference type="PROSITE" id="PS51755"/>
    </source>
</evidence>